<dbReference type="SMART" id="SM00318">
    <property type="entry name" value="SNc"/>
    <property type="match status" value="1"/>
</dbReference>
<dbReference type="Pfam" id="PF00565">
    <property type="entry name" value="SNase"/>
    <property type="match status" value="1"/>
</dbReference>
<dbReference type="PANTHER" id="PTHR12302:SF3">
    <property type="entry name" value="SERINE_THREONINE-PROTEIN KINASE 31"/>
    <property type="match status" value="1"/>
</dbReference>
<dbReference type="RefSeq" id="WP_189498378.1">
    <property type="nucleotide sequence ID" value="NZ_BMZH01000009.1"/>
</dbReference>
<evidence type="ECO:0000256" key="1">
    <source>
        <dbReference type="ARBA" id="ARBA00022722"/>
    </source>
</evidence>
<keyword evidence="2" id="KW-0255">Endonuclease</keyword>
<dbReference type="GO" id="GO:0016787">
    <property type="term" value="F:hydrolase activity"/>
    <property type="evidence" value="ECO:0007669"/>
    <property type="project" value="UniProtKB-KW"/>
</dbReference>
<accession>A0A8J3CT27</accession>
<keyword evidence="1" id="KW-0540">Nuclease</keyword>
<comment type="caution">
    <text evidence="5">The sequence shown here is derived from an EMBL/GenBank/DDBJ whole genome shotgun (WGS) entry which is preliminary data.</text>
</comment>
<dbReference type="InterPro" id="IPR016071">
    <property type="entry name" value="Staphylococal_nuclease_OB-fold"/>
</dbReference>
<proteinExistence type="predicted"/>
<reference evidence="5" key="2">
    <citation type="submission" date="2020-09" db="EMBL/GenBank/DDBJ databases">
        <authorList>
            <person name="Sun Q."/>
            <person name="Kim S."/>
        </authorList>
    </citation>
    <scope>NUCLEOTIDE SEQUENCE</scope>
    <source>
        <strain evidence="5">KCTC 32513</strain>
    </source>
</reference>
<evidence type="ECO:0000313" key="6">
    <source>
        <dbReference type="Proteomes" id="UP000634004"/>
    </source>
</evidence>
<evidence type="ECO:0000259" key="4">
    <source>
        <dbReference type="PROSITE" id="PS50830"/>
    </source>
</evidence>
<protein>
    <recommendedName>
        <fullName evidence="4">TNase-like domain-containing protein</fullName>
    </recommendedName>
</protein>
<evidence type="ECO:0000313" key="5">
    <source>
        <dbReference type="EMBL" id="GHA98647.1"/>
    </source>
</evidence>
<dbReference type="SUPFAM" id="SSF50199">
    <property type="entry name" value="Staphylococcal nuclease"/>
    <property type="match status" value="1"/>
</dbReference>
<dbReference type="GO" id="GO:0004519">
    <property type="term" value="F:endonuclease activity"/>
    <property type="evidence" value="ECO:0007669"/>
    <property type="project" value="UniProtKB-KW"/>
</dbReference>
<dbReference type="PANTHER" id="PTHR12302">
    <property type="entry name" value="EBNA2 BINDING PROTEIN P100"/>
    <property type="match status" value="1"/>
</dbReference>
<dbReference type="EMBL" id="BMZH01000009">
    <property type="protein sequence ID" value="GHA98647.1"/>
    <property type="molecule type" value="Genomic_DNA"/>
</dbReference>
<dbReference type="AlphaFoldDB" id="A0A8J3CT27"/>
<evidence type="ECO:0000256" key="3">
    <source>
        <dbReference type="ARBA" id="ARBA00022801"/>
    </source>
</evidence>
<name>A0A8J3CT27_9PROT</name>
<gene>
    <name evidence="5" type="ORF">GCM10009069_21970</name>
</gene>
<keyword evidence="3" id="KW-0378">Hydrolase</keyword>
<dbReference type="PROSITE" id="PS50830">
    <property type="entry name" value="TNASE_3"/>
    <property type="match status" value="1"/>
</dbReference>
<evidence type="ECO:0000256" key="2">
    <source>
        <dbReference type="ARBA" id="ARBA00022759"/>
    </source>
</evidence>
<sequence length="262" mass="28385">MGSPYTITRRAGLIGAGALSLSLTGGLRASERVLGEVDRVATVTSGHSLTLSSGLNVRLAGVVAPGRVEAFGHQARDGLRALLQGAQVRLSYGGDPRDRYDRALAHVHTLTPDGGEDMWVQEAMVRLGLARVYTWPDEQIDADALYKAEGLARDQAQGLWTDPAYAVRGPEPNALAQYVDSLQLVEGIVTSTADVRGRAYLNFGADYRTDFTVAVAKKHRKRFKVEDPVSLEGAQVRVRGWVELINGPMIWASHPARIEVLS</sequence>
<reference evidence="5" key="1">
    <citation type="journal article" date="2014" name="Int. J. Syst. Evol. Microbiol.">
        <title>Complete genome sequence of Corynebacterium casei LMG S-19264T (=DSM 44701T), isolated from a smear-ripened cheese.</title>
        <authorList>
            <consortium name="US DOE Joint Genome Institute (JGI-PGF)"/>
            <person name="Walter F."/>
            <person name="Albersmeier A."/>
            <person name="Kalinowski J."/>
            <person name="Ruckert C."/>
        </authorList>
    </citation>
    <scope>NUCLEOTIDE SEQUENCE</scope>
    <source>
        <strain evidence="5">KCTC 32513</strain>
    </source>
</reference>
<dbReference type="Gene3D" id="2.40.50.90">
    <property type="match status" value="1"/>
</dbReference>
<keyword evidence="6" id="KW-1185">Reference proteome</keyword>
<organism evidence="5 6">
    <name type="scientific">Algimonas arctica</name>
    <dbReference type="NCBI Taxonomy" id="1479486"/>
    <lineage>
        <taxon>Bacteria</taxon>
        <taxon>Pseudomonadati</taxon>
        <taxon>Pseudomonadota</taxon>
        <taxon>Alphaproteobacteria</taxon>
        <taxon>Maricaulales</taxon>
        <taxon>Robiginitomaculaceae</taxon>
        <taxon>Algimonas</taxon>
    </lineage>
</organism>
<dbReference type="Proteomes" id="UP000634004">
    <property type="component" value="Unassembled WGS sequence"/>
</dbReference>
<dbReference type="InterPro" id="IPR035437">
    <property type="entry name" value="SNase_OB-fold_sf"/>
</dbReference>
<feature type="domain" description="TNase-like" evidence="4">
    <location>
        <begin position="39"/>
        <end position="162"/>
    </location>
</feature>